<name>A0ABM9M5F7_9MYCO</name>
<dbReference type="Proteomes" id="UP001190465">
    <property type="component" value="Chromosome"/>
</dbReference>
<evidence type="ECO:0000313" key="3">
    <source>
        <dbReference type="Proteomes" id="UP001190465"/>
    </source>
</evidence>
<dbReference type="InterPro" id="IPR050266">
    <property type="entry name" value="AB_hydrolase_sf"/>
</dbReference>
<dbReference type="PRINTS" id="PR00111">
    <property type="entry name" value="ABHYDROLASE"/>
</dbReference>
<proteinExistence type="predicted"/>
<sequence length="292" mass="31197">MDQVRYLDLHGDRIAYRDSGDAGGAETLLLVHGMSGSSATWRDIMPALAEGRRVVAPDLLGHGQSDKPRGDHSLSASAVWLRDFLDALKIARVTLVGHSLGGGIGMQFAHQHRDRCDRVILIGSGGLGREPSWMLRALAAPGAEYLLPAVTPRPVLTAGNVVRGWLAGAGVRSQRGAQLWSAYSKLSDADTRHAVLSTVRSAADVRGQAAASALDRPQPSSQMPVLLLWGEQDPVVPVADGHAAHQVLPNSRLEVLPAAGHAPHVEVPDEVVDLIEDFLATTERRSVMLTRC</sequence>
<dbReference type="EMBL" id="OY726397">
    <property type="protein sequence ID" value="CAJ1510324.1"/>
    <property type="molecule type" value="Genomic_DNA"/>
</dbReference>
<accession>A0ABM9M5F7</accession>
<reference evidence="2 3" key="1">
    <citation type="submission" date="2023-08" db="EMBL/GenBank/DDBJ databases">
        <authorList>
            <person name="Folkvardsen B D."/>
            <person name="Norman A."/>
        </authorList>
    </citation>
    <scope>NUCLEOTIDE SEQUENCE [LARGE SCALE GENOMIC DNA]</scope>
    <source>
        <strain evidence="2 3">Mu0053</strain>
    </source>
</reference>
<gene>
    <name evidence="2" type="ORF">MU0053_004554</name>
</gene>
<dbReference type="InterPro" id="IPR029058">
    <property type="entry name" value="AB_hydrolase_fold"/>
</dbReference>
<dbReference type="PANTHER" id="PTHR43798:SF33">
    <property type="entry name" value="HYDROLASE, PUTATIVE (AFU_ORTHOLOGUE AFUA_2G14860)-RELATED"/>
    <property type="match status" value="1"/>
</dbReference>
<dbReference type="RefSeq" id="WP_308479836.1">
    <property type="nucleotide sequence ID" value="NZ_OY726397.1"/>
</dbReference>
<feature type="domain" description="AB hydrolase-1" evidence="1">
    <location>
        <begin position="27"/>
        <end position="266"/>
    </location>
</feature>
<organism evidence="2 3">
    <name type="scientific">[Mycobacterium] burgundiense</name>
    <dbReference type="NCBI Taxonomy" id="3064286"/>
    <lineage>
        <taxon>Bacteria</taxon>
        <taxon>Bacillati</taxon>
        <taxon>Actinomycetota</taxon>
        <taxon>Actinomycetes</taxon>
        <taxon>Mycobacteriales</taxon>
        <taxon>Mycobacteriaceae</taxon>
        <taxon>Mycolicibacterium</taxon>
    </lineage>
</organism>
<protein>
    <submittedName>
        <fullName evidence="2">Alpha/beta fold hydrolase</fullName>
    </submittedName>
</protein>
<dbReference type="Pfam" id="PF00561">
    <property type="entry name" value="Abhydrolase_1"/>
    <property type="match status" value="1"/>
</dbReference>
<evidence type="ECO:0000259" key="1">
    <source>
        <dbReference type="Pfam" id="PF00561"/>
    </source>
</evidence>
<dbReference type="InterPro" id="IPR000073">
    <property type="entry name" value="AB_hydrolase_1"/>
</dbReference>
<keyword evidence="3" id="KW-1185">Reference proteome</keyword>
<dbReference type="Gene3D" id="3.40.50.1820">
    <property type="entry name" value="alpha/beta hydrolase"/>
    <property type="match status" value="1"/>
</dbReference>
<dbReference type="SUPFAM" id="SSF53474">
    <property type="entry name" value="alpha/beta-Hydrolases"/>
    <property type="match status" value="1"/>
</dbReference>
<keyword evidence="2" id="KW-0378">Hydrolase</keyword>
<dbReference type="GO" id="GO:0016787">
    <property type="term" value="F:hydrolase activity"/>
    <property type="evidence" value="ECO:0007669"/>
    <property type="project" value="UniProtKB-KW"/>
</dbReference>
<evidence type="ECO:0000313" key="2">
    <source>
        <dbReference type="EMBL" id="CAJ1510324.1"/>
    </source>
</evidence>
<dbReference type="PANTHER" id="PTHR43798">
    <property type="entry name" value="MONOACYLGLYCEROL LIPASE"/>
    <property type="match status" value="1"/>
</dbReference>